<evidence type="ECO:0000256" key="4">
    <source>
        <dbReference type="ARBA" id="ARBA00022519"/>
    </source>
</evidence>
<feature type="domain" description="ABC transporter" evidence="12">
    <location>
        <begin position="356"/>
        <end position="589"/>
    </location>
</feature>
<keyword evidence="4" id="KW-0997">Cell inner membrane</keyword>
<dbReference type="InterPro" id="IPR039421">
    <property type="entry name" value="Type_1_exporter"/>
</dbReference>
<dbReference type="GO" id="GO:0140359">
    <property type="term" value="F:ABC-type transporter activity"/>
    <property type="evidence" value="ECO:0007669"/>
    <property type="project" value="InterPro"/>
</dbReference>
<comment type="similarity">
    <text evidence="10">Belongs to the ABC transporter superfamily. Siderophore-Fe(3+) uptake transporter (SIUT) (TC 3.A.1.21) family.</text>
</comment>
<dbReference type="Proteomes" id="UP000199323">
    <property type="component" value="Unassembled WGS sequence"/>
</dbReference>
<feature type="transmembrane region" description="Helical" evidence="11">
    <location>
        <begin position="29"/>
        <end position="51"/>
    </location>
</feature>
<evidence type="ECO:0000313" key="15">
    <source>
        <dbReference type="Proteomes" id="UP000199323"/>
    </source>
</evidence>
<evidence type="ECO:0000256" key="6">
    <source>
        <dbReference type="ARBA" id="ARBA00022741"/>
    </source>
</evidence>
<keyword evidence="15" id="KW-1185">Reference proteome</keyword>
<dbReference type="SUPFAM" id="SSF90123">
    <property type="entry name" value="ABC transporter transmembrane region"/>
    <property type="match status" value="1"/>
</dbReference>
<dbReference type="GO" id="GO:0005524">
    <property type="term" value="F:ATP binding"/>
    <property type="evidence" value="ECO:0007669"/>
    <property type="project" value="UniProtKB-KW"/>
</dbReference>
<dbReference type="PROSITE" id="PS00211">
    <property type="entry name" value="ABC_TRANSPORTER_1"/>
    <property type="match status" value="1"/>
</dbReference>
<keyword evidence="3" id="KW-1003">Cell membrane</keyword>
<sequence>MPDASTAKNPEHSPARDLAALQRPVRGRVTVAAVLQALAAALSVAPMVAVVEIGRRLLDGEGDGGARSDRLWPLVWLAVGLFAARLALYLLAALVAHLADAELAYGLRRRLAAHLAVLPLSWFAGGVSARVKTTVQDDVNALHHAVAHARGDMAAAVAGPTVIVGYLLYADWRLALLTVAVVAGAQSIRMRLAANAAEPVRKIAAANAELSAAVIELTHGIAVAKAFGGSKAPQRFRDAAAAYADANDEAQRVFIRQRSLTRATVAPATILLLITGAGVGCVALGWTEPVDIVAFALLALGLFELLTPVYAARDMRRTARAAAHRVAGLLREPAEEVPAEPEKLPDPAPGSRALPLELAGVTFGYTPDREVLHGIDAVLEPGTVTAVVGPSGAGKSTLGLLLARFHDVTGGAIRLGGTDIRRLERAELYRHIGFLFQDVVLLRRSVRENIALSRPDAGDAAVEAAARAAAVHDRIMELPRGYDSVIGEDALLSGGEAQRVSIARTLLADTPIVVLDEATAFADPESEAAVQDGLAELAGGRTLLVIAHRLRTVTAADRILVLDEGRIAERGTHDELLTAGGRYARLWAAQHQAAESHQGGPA</sequence>
<dbReference type="PROSITE" id="PS50893">
    <property type="entry name" value="ABC_TRANSPORTER_2"/>
    <property type="match status" value="1"/>
</dbReference>
<dbReference type="InterPro" id="IPR036640">
    <property type="entry name" value="ABC1_TM_sf"/>
</dbReference>
<feature type="transmembrane region" description="Helical" evidence="11">
    <location>
        <begin position="292"/>
        <end position="311"/>
    </location>
</feature>
<dbReference type="InterPro" id="IPR027417">
    <property type="entry name" value="P-loop_NTPase"/>
</dbReference>
<evidence type="ECO:0000313" key="14">
    <source>
        <dbReference type="EMBL" id="SFE99037.1"/>
    </source>
</evidence>
<feature type="transmembrane region" description="Helical" evidence="11">
    <location>
        <begin position="111"/>
        <end position="129"/>
    </location>
</feature>
<dbReference type="InterPro" id="IPR017871">
    <property type="entry name" value="ABC_transporter-like_CS"/>
</dbReference>
<name>A0A1I2F2H1_9ACTN</name>
<feature type="domain" description="ABC transmembrane type-1" evidence="13">
    <location>
        <begin position="31"/>
        <end position="307"/>
    </location>
</feature>
<dbReference type="Pfam" id="PF00005">
    <property type="entry name" value="ABC_tran"/>
    <property type="match status" value="1"/>
</dbReference>
<evidence type="ECO:0000256" key="10">
    <source>
        <dbReference type="ARBA" id="ARBA00023455"/>
    </source>
</evidence>
<dbReference type="EMBL" id="FONG01000007">
    <property type="protein sequence ID" value="SFE99037.1"/>
    <property type="molecule type" value="Genomic_DNA"/>
</dbReference>
<evidence type="ECO:0000256" key="9">
    <source>
        <dbReference type="ARBA" id="ARBA00023136"/>
    </source>
</evidence>
<evidence type="ECO:0000259" key="12">
    <source>
        <dbReference type="PROSITE" id="PS50893"/>
    </source>
</evidence>
<proteinExistence type="inferred from homology"/>
<dbReference type="GO" id="GO:0005886">
    <property type="term" value="C:plasma membrane"/>
    <property type="evidence" value="ECO:0007669"/>
    <property type="project" value="UniProtKB-SubCell"/>
</dbReference>
<keyword evidence="2" id="KW-0813">Transport</keyword>
<dbReference type="Pfam" id="PF00664">
    <property type="entry name" value="ABC_membrane"/>
    <property type="match status" value="1"/>
</dbReference>
<dbReference type="AlphaFoldDB" id="A0A1I2F2H1"/>
<evidence type="ECO:0000259" key="13">
    <source>
        <dbReference type="PROSITE" id="PS50929"/>
    </source>
</evidence>
<evidence type="ECO:0000256" key="8">
    <source>
        <dbReference type="ARBA" id="ARBA00022989"/>
    </source>
</evidence>
<evidence type="ECO:0000256" key="11">
    <source>
        <dbReference type="SAM" id="Phobius"/>
    </source>
</evidence>
<dbReference type="PANTHER" id="PTHR24221">
    <property type="entry name" value="ATP-BINDING CASSETTE SUB-FAMILY B"/>
    <property type="match status" value="1"/>
</dbReference>
<dbReference type="FunFam" id="3.40.50.300:FF:000221">
    <property type="entry name" value="Multidrug ABC transporter ATP-binding protein"/>
    <property type="match status" value="1"/>
</dbReference>
<evidence type="ECO:0000256" key="2">
    <source>
        <dbReference type="ARBA" id="ARBA00022448"/>
    </source>
</evidence>
<dbReference type="SUPFAM" id="SSF52540">
    <property type="entry name" value="P-loop containing nucleoside triphosphate hydrolases"/>
    <property type="match status" value="1"/>
</dbReference>
<feature type="transmembrane region" description="Helical" evidence="11">
    <location>
        <begin position="71"/>
        <end position="99"/>
    </location>
</feature>
<gene>
    <name evidence="14" type="ORF">SAMN05216251_107107</name>
</gene>
<dbReference type="PANTHER" id="PTHR24221:SF654">
    <property type="entry name" value="ATP-BINDING CASSETTE SUB-FAMILY B MEMBER 6"/>
    <property type="match status" value="1"/>
</dbReference>
<organism evidence="14 15">
    <name type="scientific">Actinacidiphila alni</name>
    <dbReference type="NCBI Taxonomy" id="380248"/>
    <lineage>
        <taxon>Bacteria</taxon>
        <taxon>Bacillati</taxon>
        <taxon>Actinomycetota</taxon>
        <taxon>Actinomycetes</taxon>
        <taxon>Kitasatosporales</taxon>
        <taxon>Streptomycetaceae</taxon>
        <taxon>Actinacidiphila</taxon>
    </lineage>
</organism>
<evidence type="ECO:0000256" key="1">
    <source>
        <dbReference type="ARBA" id="ARBA00004429"/>
    </source>
</evidence>
<dbReference type="RefSeq" id="WP_218160068.1">
    <property type="nucleotide sequence ID" value="NZ_FONG01000007.1"/>
</dbReference>
<dbReference type="Gene3D" id="1.20.1560.10">
    <property type="entry name" value="ABC transporter type 1, transmembrane domain"/>
    <property type="match status" value="1"/>
</dbReference>
<dbReference type="STRING" id="380248.SAMN05216251_107107"/>
<dbReference type="SMART" id="SM00382">
    <property type="entry name" value="AAA"/>
    <property type="match status" value="1"/>
</dbReference>
<keyword evidence="9 11" id="KW-0472">Membrane</keyword>
<reference evidence="14 15" key="1">
    <citation type="submission" date="2016-10" db="EMBL/GenBank/DDBJ databases">
        <authorList>
            <person name="de Groot N.N."/>
        </authorList>
    </citation>
    <scope>NUCLEOTIDE SEQUENCE [LARGE SCALE GENOMIC DNA]</scope>
    <source>
        <strain evidence="14 15">CGMCC 4.3510</strain>
    </source>
</reference>
<dbReference type="PROSITE" id="PS50929">
    <property type="entry name" value="ABC_TM1F"/>
    <property type="match status" value="1"/>
</dbReference>
<evidence type="ECO:0000256" key="3">
    <source>
        <dbReference type="ARBA" id="ARBA00022475"/>
    </source>
</evidence>
<dbReference type="GO" id="GO:0016887">
    <property type="term" value="F:ATP hydrolysis activity"/>
    <property type="evidence" value="ECO:0007669"/>
    <property type="project" value="InterPro"/>
</dbReference>
<dbReference type="InterPro" id="IPR003439">
    <property type="entry name" value="ABC_transporter-like_ATP-bd"/>
</dbReference>
<evidence type="ECO:0000256" key="5">
    <source>
        <dbReference type="ARBA" id="ARBA00022692"/>
    </source>
</evidence>
<keyword evidence="5 11" id="KW-0812">Transmembrane</keyword>
<keyword evidence="7 14" id="KW-0067">ATP-binding</keyword>
<dbReference type="Gene3D" id="3.40.50.300">
    <property type="entry name" value="P-loop containing nucleotide triphosphate hydrolases"/>
    <property type="match status" value="1"/>
</dbReference>
<keyword evidence="8 11" id="KW-1133">Transmembrane helix</keyword>
<protein>
    <submittedName>
        <fullName evidence="14">ATP-binding cassette, subfamily B</fullName>
    </submittedName>
</protein>
<keyword evidence="6" id="KW-0547">Nucleotide-binding</keyword>
<feature type="transmembrane region" description="Helical" evidence="11">
    <location>
        <begin position="265"/>
        <end position="286"/>
    </location>
</feature>
<dbReference type="GO" id="GO:0034040">
    <property type="term" value="F:ATPase-coupled lipid transmembrane transporter activity"/>
    <property type="evidence" value="ECO:0007669"/>
    <property type="project" value="TreeGrafter"/>
</dbReference>
<evidence type="ECO:0000256" key="7">
    <source>
        <dbReference type="ARBA" id="ARBA00022840"/>
    </source>
</evidence>
<dbReference type="InterPro" id="IPR011527">
    <property type="entry name" value="ABC1_TM_dom"/>
</dbReference>
<comment type="subcellular location">
    <subcellularLocation>
        <location evidence="1">Cell inner membrane</location>
        <topology evidence="1">Multi-pass membrane protein</topology>
    </subcellularLocation>
</comment>
<accession>A0A1I2F2H1</accession>
<dbReference type="InterPro" id="IPR003593">
    <property type="entry name" value="AAA+_ATPase"/>
</dbReference>